<evidence type="ECO:0000313" key="10">
    <source>
        <dbReference type="Proteomes" id="UP000034037"/>
    </source>
</evidence>
<evidence type="ECO:0000313" key="9">
    <source>
        <dbReference type="EMBL" id="AKF27249.1"/>
    </source>
</evidence>
<dbReference type="Proteomes" id="UP000034037">
    <property type="component" value="Chromosome"/>
</dbReference>
<gene>
    <name evidence="9" type="ORF">YH66_06600</name>
</gene>
<evidence type="ECO:0000259" key="8">
    <source>
        <dbReference type="SMART" id="SM00893"/>
    </source>
</evidence>
<dbReference type="CDD" id="cd01714">
    <property type="entry name" value="ETF_beta"/>
    <property type="match status" value="1"/>
</dbReference>
<comment type="similarity">
    <text evidence="2">Belongs to the ETF beta-subunit/FixA family.</text>
</comment>
<evidence type="ECO:0000256" key="2">
    <source>
        <dbReference type="ARBA" id="ARBA00007557"/>
    </source>
</evidence>
<evidence type="ECO:0000256" key="7">
    <source>
        <dbReference type="ARBA" id="ARBA00025649"/>
    </source>
</evidence>
<dbReference type="RefSeq" id="WP_003861363.1">
    <property type="nucleotide sequence ID" value="NZ_CP011309.1"/>
</dbReference>
<dbReference type="PANTHER" id="PTHR21294">
    <property type="entry name" value="ELECTRON TRANSFER FLAVOPROTEIN BETA-SUBUNIT"/>
    <property type="match status" value="1"/>
</dbReference>
<dbReference type="HOGENOM" id="CLU_060196_2_0_11"/>
<dbReference type="InterPro" id="IPR033948">
    <property type="entry name" value="ETF_beta_N"/>
</dbReference>
<dbReference type="GO" id="GO:0005829">
    <property type="term" value="C:cytosol"/>
    <property type="evidence" value="ECO:0007669"/>
    <property type="project" value="TreeGrafter"/>
</dbReference>
<dbReference type="Pfam" id="PF01012">
    <property type="entry name" value="ETF"/>
    <property type="match status" value="1"/>
</dbReference>
<evidence type="ECO:0000256" key="6">
    <source>
        <dbReference type="ARBA" id="ARBA00022982"/>
    </source>
</evidence>
<keyword evidence="10" id="KW-1185">Reference proteome</keyword>
<dbReference type="InterPro" id="IPR014729">
    <property type="entry name" value="Rossmann-like_a/b/a_fold"/>
</dbReference>
<keyword evidence="6" id="KW-0249">Electron transport</keyword>
<dbReference type="Gene3D" id="3.40.50.620">
    <property type="entry name" value="HUPs"/>
    <property type="match status" value="1"/>
</dbReference>
<dbReference type="SUPFAM" id="SSF52402">
    <property type="entry name" value="Adenine nucleotide alpha hydrolases-like"/>
    <property type="match status" value="1"/>
</dbReference>
<dbReference type="SMART" id="SM00893">
    <property type="entry name" value="ETF"/>
    <property type="match status" value="1"/>
</dbReference>
<accession>A0A0F6SR31</accession>
<dbReference type="InterPro" id="IPR014730">
    <property type="entry name" value="ETF_a/b_N"/>
</dbReference>
<comment type="cofactor">
    <cofactor evidence="1">
        <name>FAD</name>
        <dbReference type="ChEBI" id="CHEBI:57692"/>
    </cofactor>
</comment>
<name>A0A0F6SR31_9CORY</name>
<keyword evidence="5" id="KW-0813">Transport</keyword>
<reference evidence="9 10" key="1">
    <citation type="submission" date="2015-04" db="EMBL/GenBank/DDBJ databases">
        <title>Complete Genome Sequence of Brevibacterium flavum ATCC 15168.</title>
        <authorList>
            <person name="Ahn J."/>
            <person name="Park G."/>
            <person name="Jeon W."/>
            <person name="Jang Y."/>
            <person name="Jang M."/>
            <person name="Lee H."/>
            <person name="Lee H."/>
        </authorList>
    </citation>
    <scope>NUCLEOTIDE SEQUENCE [LARGE SCALE GENOMIC DNA]</scope>
    <source>
        <strain evidence="9 10">ATCC 15168</strain>
    </source>
</reference>
<evidence type="ECO:0000256" key="3">
    <source>
        <dbReference type="ARBA" id="ARBA00011355"/>
    </source>
</evidence>
<dbReference type="InterPro" id="IPR012255">
    <property type="entry name" value="ETF_b"/>
</dbReference>
<dbReference type="AlphaFoldDB" id="A0A0F6SR31"/>
<evidence type="ECO:0000256" key="4">
    <source>
        <dbReference type="ARBA" id="ARBA00016797"/>
    </source>
</evidence>
<feature type="domain" description="Electron transfer flavoprotein alpha/beta-subunit N-terminal" evidence="8">
    <location>
        <begin position="23"/>
        <end position="216"/>
    </location>
</feature>
<evidence type="ECO:0000256" key="5">
    <source>
        <dbReference type="ARBA" id="ARBA00022448"/>
    </source>
</evidence>
<dbReference type="PATRIC" id="fig|92706.3.peg.1371"/>
<proteinExistence type="inferred from homology"/>
<sequence>MSTIVVLVKNVPDTWSKRTLEADFTLDREGVDRVLDEINEFALEQALRLRESNPDAGYRVVALSAGLAGGEEALRKALSMGADEAIQLSDDALAGSDLLGTAWALNNAINTIADVVLIVTGSASSDGSMGALPGVLAEYRQVPALTNLSALKVEGASITATRIDNHGTYELQAALPAVVSISDKADKPRFPNFKGIMAAKKAEIKKLSLAEIGVAPEQVGLSHAATAVTAAADRPERSQGDVIGASGAAEKIAEYLASENLI</sequence>
<protein>
    <recommendedName>
        <fullName evidence="4">Electron transfer flavoprotein subunit beta</fullName>
    </recommendedName>
</protein>
<organism evidence="9 10">
    <name type="scientific">[Brevibacterium] flavum</name>
    <dbReference type="NCBI Taxonomy" id="92706"/>
    <lineage>
        <taxon>Bacteria</taxon>
        <taxon>Bacillati</taxon>
        <taxon>Actinomycetota</taxon>
        <taxon>Actinomycetes</taxon>
        <taxon>Mycobacteriales</taxon>
        <taxon>Corynebacteriaceae</taxon>
        <taxon>Corynebacterium</taxon>
    </lineage>
</organism>
<dbReference type="PIRSF" id="PIRSF000090">
    <property type="entry name" value="Beta-ETF"/>
    <property type="match status" value="1"/>
</dbReference>
<comment type="subunit">
    <text evidence="3">Heterodimer of an alpha and a beta subunit.</text>
</comment>
<evidence type="ECO:0000256" key="1">
    <source>
        <dbReference type="ARBA" id="ARBA00001974"/>
    </source>
</evidence>
<dbReference type="GO" id="GO:0009055">
    <property type="term" value="F:electron transfer activity"/>
    <property type="evidence" value="ECO:0007669"/>
    <property type="project" value="InterPro"/>
</dbReference>
<dbReference type="EMBL" id="CP011309">
    <property type="protein sequence ID" value="AKF27249.1"/>
    <property type="molecule type" value="Genomic_DNA"/>
</dbReference>
<dbReference type="PANTHER" id="PTHR21294:SF8">
    <property type="entry name" value="ELECTRON TRANSFER FLAVOPROTEIN SUBUNIT BETA"/>
    <property type="match status" value="1"/>
</dbReference>
<comment type="function">
    <text evidence="7">The electron transfer flavoprotein serves as a specific electron acceptor for other dehydrogenases. It transfers the electrons to the main respiratory chain via ETF-ubiquinone oxidoreductase (ETF dehydrogenase).</text>
</comment>